<dbReference type="Pfam" id="PF00078">
    <property type="entry name" value="RVT_1"/>
    <property type="match status" value="1"/>
</dbReference>
<keyword evidence="3" id="KW-1185">Reference proteome</keyword>
<dbReference type="AlphaFoldDB" id="A0ABC9YI85"/>
<evidence type="ECO:0000259" key="1">
    <source>
        <dbReference type="PROSITE" id="PS50878"/>
    </source>
</evidence>
<proteinExistence type="predicted"/>
<dbReference type="InterPro" id="IPR036691">
    <property type="entry name" value="Endo/exonu/phosph_ase_sf"/>
</dbReference>
<dbReference type="InterPro" id="IPR008919">
    <property type="entry name" value="Retrov_capsid_N"/>
</dbReference>
<dbReference type="InterPro" id="IPR005135">
    <property type="entry name" value="Endo/exonuclease/phosphatase"/>
</dbReference>
<dbReference type="SUPFAM" id="SSF56219">
    <property type="entry name" value="DNase I-like"/>
    <property type="match status" value="1"/>
</dbReference>
<dbReference type="SUPFAM" id="SSF56672">
    <property type="entry name" value="DNA/RNA polymerases"/>
    <property type="match status" value="1"/>
</dbReference>
<sequence>MGNKQEELETCVCLQGYDLIGITETWWDSSYDWSVGMEGYRLFRKDRQGRRGGDVALYVNDELQCMELYLGMDEELTQSLWVRIKGSAGAGDIIVGACYRPPDQGDRADEALYRQIGAASRSQALVLMGDFNHPDICWRGNAAGNNQSRKFLECVDDIFLLQVIEEPTRRGAMLDLILTNKEGLVGDVKLKGSLGCSDHEMAEFKILRAARRAHSKLTTLDFRRADFGLFRDLLGRIPWDKALEGRGAQDSWLVFKGHLLQAQERCIPTKRKSSKNTKRPPQMDKELLGKVKQKKEAFRGWKQGQVAWEEYRETVRAARDQVRKAKALIEISLSRDVKDNKKSFYRYVSDKRRMRENVGPFQNERGDLVTQDMEKAEGLNDFFASVFTGKCLSHTAQVTEGRDWENAEPPTVGEDQVGEYLRKLKVHKSMGPDEMHPQVLRELADEVARPLSIIFEKSWQSGQVPTDWKRGNITPIFKKGKKEDPGNYRPVSLTSMPGKIMEQTLLETMLRHMENKEVIGDSQHGFTRGKLCLTNSVAFYDGVTALVDKGRATDVISLDLCKAFDTVLHDILVSKLERHGFDGWTTQRIRNWLDGRTQRVVVNSSMSKRRTVTSGIPQGSVLGPALFNIFVGNMDSGIECTLSKVADNTKLCGGVDTLEGRDAIQRDLDRLERWARANRMKFNKAKCKVLHMGRCNPKHNYRLAGEWIESSPQGTILGVVIDEDHRKVSPLPSAPEAEETDLPQAGMFPMKLDYIPNPRAGPGAPPEVPAVTAVMRHEPWKQGDLIMWQSKMPRLRDDAEKCAQMLAGIVTDYTPNWSDMKTLLRELFQMDERDKIFQKDREIAQRGQGLNPWPTEDPNWNLATTDGMQAYRAAIGQLLEAIRQCGERVTNWTKVLECRQKPDEHPSDYWIRLKTTLLKYGGMTRENFQEPLAISVFVEQSSPDINKYFKKHMPGWQGETLTKILSIAAFVFDGRDEEKQKREREK</sequence>
<reference evidence="2 3" key="1">
    <citation type="submission" date="2024-06" db="EMBL/GenBank/DDBJ databases">
        <title>The draft genome of Grus japonensis, version 3.</title>
        <authorList>
            <person name="Nabeshima K."/>
            <person name="Suzuki S."/>
            <person name="Onuma M."/>
        </authorList>
    </citation>
    <scope>NUCLEOTIDE SEQUENCE [LARGE SCALE GENOMIC DNA]</scope>
    <source>
        <strain evidence="2 3">451A</strain>
    </source>
</reference>
<protein>
    <submittedName>
        <fullName evidence="2">Mitochondrial enolase superfamily member 1</fullName>
    </submittedName>
</protein>
<dbReference type="Gene3D" id="1.10.375.10">
    <property type="entry name" value="Human Immunodeficiency Virus Type 1 Capsid Protein"/>
    <property type="match status" value="1"/>
</dbReference>
<evidence type="ECO:0000313" key="2">
    <source>
        <dbReference type="EMBL" id="GAB0209010.1"/>
    </source>
</evidence>
<feature type="domain" description="Reverse transcriptase" evidence="1">
    <location>
        <begin position="457"/>
        <end position="721"/>
    </location>
</feature>
<dbReference type="PANTHER" id="PTHR33395">
    <property type="entry name" value="TRANSCRIPTASE, PUTATIVE-RELATED-RELATED"/>
    <property type="match status" value="1"/>
</dbReference>
<dbReference type="Gene3D" id="3.60.10.10">
    <property type="entry name" value="Endonuclease/exonuclease/phosphatase"/>
    <property type="match status" value="1"/>
</dbReference>
<comment type="caution">
    <text evidence="2">The sequence shown here is derived from an EMBL/GenBank/DDBJ whole genome shotgun (WGS) entry which is preliminary data.</text>
</comment>
<gene>
    <name evidence="2" type="ORF">GRJ2_003366700</name>
</gene>
<dbReference type="Pfam" id="PF02093">
    <property type="entry name" value="Gag_p30"/>
    <property type="match status" value="1"/>
</dbReference>
<organism evidence="2 3">
    <name type="scientific">Grus japonensis</name>
    <name type="common">Japanese crane</name>
    <name type="synonym">Red-crowned crane</name>
    <dbReference type="NCBI Taxonomy" id="30415"/>
    <lineage>
        <taxon>Eukaryota</taxon>
        <taxon>Metazoa</taxon>
        <taxon>Chordata</taxon>
        <taxon>Craniata</taxon>
        <taxon>Vertebrata</taxon>
        <taxon>Euteleostomi</taxon>
        <taxon>Archelosauria</taxon>
        <taxon>Archosauria</taxon>
        <taxon>Dinosauria</taxon>
        <taxon>Saurischia</taxon>
        <taxon>Theropoda</taxon>
        <taxon>Coelurosauria</taxon>
        <taxon>Aves</taxon>
        <taxon>Neognathae</taxon>
        <taxon>Neoaves</taxon>
        <taxon>Gruiformes</taxon>
        <taxon>Gruidae</taxon>
        <taxon>Grus</taxon>
    </lineage>
</organism>
<dbReference type="InterPro" id="IPR003036">
    <property type="entry name" value="Gag_P30"/>
</dbReference>
<dbReference type="CDD" id="cd01650">
    <property type="entry name" value="RT_nLTR_like"/>
    <property type="match status" value="1"/>
</dbReference>
<dbReference type="PROSITE" id="PS50878">
    <property type="entry name" value="RT_POL"/>
    <property type="match status" value="1"/>
</dbReference>
<name>A0ABC9YI85_GRUJA</name>
<accession>A0ABC9YI85</accession>
<dbReference type="EMBL" id="BAAFJT010000299">
    <property type="protein sequence ID" value="GAB0209010.1"/>
    <property type="molecule type" value="Genomic_DNA"/>
</dbReference>
<dbReference type="SUPFAM" id="SSF47943">
    <property type="entry name" value="Retrovirus capsid protein, N-terminal core domain"/>
    <property type="match status" value="1"/>
</dbReference>
<dbReference type="InterPro" id="IPR043502">
    <property type="entry name" value="DNA/RNA_pol_sf"/>
</dbReference>
<dbReference type="Proteomes" id="UP001623348">
    <property type="component" value="Unassembled WGS sequence"/>
</dbReference>
<evidence type="ECO:0000313" key="3">
    <source>
        <dbReference type="Proteomes" id="UP001623348"/>
    </source>
</evidence>
<dbReference type="PANTHER" id="PTHR33395:SF22">
    <property type="entry name" value="REVERSE TRANSCRIPTASE DOMAIN-CONTAINING PROTEIN"/>
    <property type="match status" value="1"/>
</dbReference>
<dbReference type="Pfam" id="PF03372">
    <property type="entry name" value="Exo_endo_phos"/>
    <property type="match status" value="1"/>
</dbReference>
<dbReference type="InterPro" id="IPR000477">
    <property type="entry name" value="RT_dom"/>
</dbReference>